<dbReference type="InterPro" id="IPR036390">
    <property type="entry name" value="WH_DNA-bd_sf"/>
</dbReference>
<dbReference type="SUPFAM" id="SSF46785">
    <property type="entry name" value="Winged helix' DNA-binding domain"/>
    <property type="match status" value="1"/>
</dbReference>
<dbReference type="Pfam" id="PF13412">
    <property type="entry name" value="HTH_24"/>
    <property type="match status" value="1"/>
</dbReference>
<comment type="similarity">
    <text evidence="1">Belongs to the ROK (NagC/XylR) family.</text>
</comment>
<evidence type="ECO:0000313" key="4">
    <source>
        <dbReference type="Proteomes" id="UP000176992"/>
    </source>
</evidence>
<dbReference type="Proteomes" id="UP000176992">
    <property type="component" value="Unassembled WGS sequence"/>
</dbReference>
<dbReference type="CDD" id="cd00090">
    <property type="entry name" value="HTH_ARSR"/>
    <property type="match status" value="1"/>
</dbReference>
<keyword evidence="2" id="KW-0472">Membrane</keyword>
<evidence type="ECO:0000256" key="1">
    <source>
        <dbReference type="ARBA" id="ARBA00006479"/>
    </source>
</evidence>
<dbReference type="EMBL" id="MFIV01000085">
    <property type="protein sequence ID" value="OGF98562.1"/>
    <property type="molecule type" value="Genomic_DNA"/>
</dbReference>
<dbReference type="Gene3D" id="3.30.420.40">
    <property type="match status" value="2"/>
</dbReference>
<sequence>MSRAHKNLRAVNRAKVLNIIITSGSISRVKLARMTGLNQSTVSKIINQLMEEGLVYESSRDSSHFGRKPVNLKLNERYRIYGAIDISLWTTTLAICDLDGGVLAQKKIVTVAGDSESFLTYCAKTVAEMAAGFKEPLAGVSVIVPCMLNSRSGFIYSNRTLGWKDTDVKGLVSKHFDCKILVENDGKASALAELWFAREARELSNFVFVLVVVGIGTGIVISRHLHYGSNFLEGQFYAGIIEIDGRWEDLSERDTWEDSSSDLGVVNRYCDFTGSECDPDTSRQMQRIIDMARQGDYQASRALKETARYLGVGIANINNGLDPERIIIGGKIVQVWDMIIPGLLDLVERQTPFPIVNLSERVVPSSLTNPTFTGARALILQDLFGGCHLMSQPPPTDGNGYAGKLEFAGTRF</sequence>
<dbReference type="Gene3D" id="1.10.10.10">
    <property type="entry name" value="Winged helix-like DNA-binding domain superfamily/Winged helix DNA-binding domain"/>
    <property type="match status" value="1"/>
</dbReference>
<keyword evidence="2" id="KW-1133">Transmembrane helix</keyword>
<evidence type="ECO:0000256" key="2">
    <source>
        <dbReference type="SAM" id="Phobius"/>
    </source>
</evidence>
<reference evidence="3 4" key="1">
    <citation type="journal article" date="2016" name="Nat. Commun.">
        <title>Thousands of microbial genomes shed light on interconnected biogeochemical processes in an aquifer system.</title>
        <authorList>
            <person name="Anantharaman K."/>
            <person name="Brown C.T."/>
            <person name="Hug L.A."/>
            <person name="Sharon I."/>
            <person name="Castelle C.J."/>
            <person name="Probst A.J."/>
            <person name="Thomas B.C."/>
            <person name="Singh A."/>
            <person name="Wilkins M.J."/>
            <person name="Karaoz U."/>
            <person name="Brodie E.L."/>
            <person name="Williams K.H."/>
            <person name="Hubbard S.S."/>
            <person name="Banfield J.F."/>
        </authorList>
    </citation>
    <scope>NUCLEOTIDE SEQUENCE [LARGE SCALE GENOMIC DNA]</scope>
</reference>
<dbReference type="InterPro" id="IPR011991">
    <property type="entry name" value="ArsR-like_HTH"/>
</dbReference>
<evidence type="ECO:0000313" key="3">
    <source>
        <dbReference type="EMBL" id="OGF98562.1"/>
    </source>
</evidence>
<dbReference type="PANTHER" id="PTHR18964:SF149">
    <property type="entry name" value="BIFUNCTIONAL UDP-N-ACETYLGLUCOSAMINE 2-EPIMERASE_N-ACETYLMANNOSAMINE KINASE"/>
    <property type="match status" value="1"/>
</dbReference>
<proteinExistence type="inferred from homology"/>
<keyword evidence="2" id="KW-0812">Transmembrane</keyword>
<comment type="caution">
    <text evidence="3">The sequence shown here is derived from an EMBL/GenBank/DDBJ whole genome shotgun (WGS) entry which is preliminary data.</text>
</comment>
<gene>
    <name evidence="3" type="ORF">A2Z86_10350</name>
</gene>
<dbReference type="InterPro" id="IPR000600">
    <property type="entry name" value="ROK"/>
</dbReference>
<dbReference type="PANTHER" id="PTHR18964">
    <property type="entry name" value="ROK (REPRESSOR, ORF, KINASE) FAMILY"/>
    <property type="match status" value="1"/>
</dbReference>
<dbReference type="Pfam" id="PF00480">
    <property type="entry name" value="ROK"/>
    <property type="match status" value="1"/>
</dbReference>
<name>A0A1F5YEU0_9BACT</name>
<protein>
    <recommendedName>
        <fullName evidence="5">HTH marR-type domain-containing protein</fullName>
    </recommendedName>
</protein>
<dbReference type="AlphaFoldDB" id="A0A1F5YEU0"/>
<dbReference type="SUPFAM" id="SSF53067">
    <property type="entry name" value="Actin-like ATPase domain"/>
    <property type="match status" value="1"/>
</dbReference>
<dbReference type="InterPro" id="IPR043129">
    <property type="entry name" value="ATPase_NBD"/>
</dbReference>
<accession>A0A1F5YEU0</accession>
<organism evidence="3 4">
    <name type="scientific">Candidatus Glassbacteria bacterium GWA2_58_10</name>
    <dbReference type="NCBI Taxonomy" id="1817865"/>
    <lineage>
        <taxon>Bacteria</taxon>
        <taxon>Candidatus Glassiibacteriota</taxon>
    </lineage>
</organism>
<feature type="transmembrane region" description="Helical" evidence="2">
    <location>
        <begin position="203"/>
        <end position="221"/>
    </location>
</feature>
<evidence type="ECO:0008006" key="5">
    <source>
        <dbReference type="Google" id="ProtNLM"/>
    </source>
</evidence>
<dbReference type="InterPro" id="IPR036388">
    <property type="entry name" value="WH-like_DNA-bd_sf"/>
</dbReference>